<feature type="transmembrane region" description="Helical" evidence="5">
    <location>
        <begin position="210"/>
        <end position="229"/>
    </location>
</feature>
<evidence type="ECO:0000313" key="8">
    <source>
        <dbReference type="Proteomes" id="UP000216004"/>
    </source>
</evidence>
<name>A0A261EQ44_9BIFI</name>
<feature type="transmembrane region" description="Helical" evidence="5">
    <location>
        <begin position="295"/>
        <end position="318"/>
    </location>
</feature>
<sequence>MGRSALRTLYVYAFFGALFFERAVWINYLSHVGYSVAEIGALQTLLTLAAFASELPSGILADRFGSQKVMIVGHLLIAVYIISMLCNIGYVALILGFVSYGIGLSLISGSDQTLLHATNPEQSYQHKIGIFEAISILGLAISSVIGGYLTTVSWEAIFCIELITQAIAIGLLLLIRVNTCRQVLADEKKMTIKQSLIELINVLKSPKTSLIVITISLFQSSMSVLLNFVQLLLGDKHISPFLSSIIITIGFVFSAIASLSIEKISNKIGNLVSITVFMGVTVLALLSFLGNGVVLIVAAFILLRFGFEFVDTSLNVIMQEHSTDAVRTSVISSVNTLTSAAMFVETILVTWIFSVWNVSVGFAVFGGVCVMLTIILFCCYMHLIRKESAAN</sequence>
<feature type="transmembrane region" description="Helical" evidence="5">
    <location>
        <begin position="88"/>
        <end position="107"/>
    </location>
</feature>
<evidence type="ECO:0000256" key="1">
    <source>
        <dbReference type="ARBA" id="ARBA00004651"/>
    </source>
</evidence>
<feature type="transmembrane region" description="Helical" evidence="5">
    <location>
        <begin position="360"/>
        <end position="383"/>
    </location>
</feature>
<proteinExistence type="predicted"/>
<dbReference type="PROSITE" id="PS50850">
    <property type="entry name" value="MFS"/>
    <property type="match status" value="1"/>
</dbReference>
<dbReference type="AlphaFoldDB" id="A0A261EQ44"/>
<feature type="transmembrane region" description="Helical" evidence="5">
    <location>
        <begin position="9"/>
        <end position="26"/>
    </location>
</feature>
<dbReference type="OrthoDB" id="350307at2"/>
<dbReference type="RefSeq" id="WP_094723297.1">
    <property type="nucleotide sequence ID" value="NZ_MWWS01000007.1"/>
</dbReference>
<feature type="transmembrane region" description="Helical" evidence="5">
    <location>
        <begin position="155"/>
        <end position="175"/>
    </location>
</feature>
<accession>A0A261EQ44</accession>
<dbReference type="Gene3D" id="1.20.1250.20">
    <property type="entry name" value="MFS general substrate transporter like domains"/>
    <property type="match status" value="1"/>
</dbReference>
<feature type="transmembrane region" description="Helical" evidence="5">
    <location>
        <begin position="268"/>
        <end position="289"/>
    </location>
</feature>
<keyword evidence="4 5" id="KW-0472">Membrane</keyword>
<comment type="caution">
    <text evidence="7">The sequence shown here is derived from an EMBL/GenBank/DDBJ whole genome shotgun (WGS) entry which is preliminary data.</text>
</comment>
<comment type="subcellular location">
    <subcellularLocation>
        <location evidence="1">Cell membrane</location>
        <topology evidence="1">Multi-pass membrane protein</topology>
    </subcellularLocation>
</comment>
<dbReference type="Pfam" id="PF07690">
    <property type="entry name" value="MFS_1"/>
    <property type="match status" value="1"/>
</dbReference>
<evidence type="ECO:0000256" key="5">
    <source>
        <dbReference type="SAM" id="Phobius"/>
    </source>
</evidence>
<feature type="domain" description="Major facilitator superfamily (MFS) profile" evidence="6">
    <location>
        <begin position="1"/>
        <end position="384"/>
    </location>
</feature>
<dbReference type="InterPro" id="IPR036259">
    <property type="entry name" value="MFS_trans_sf"/>
</dbReference>
<evidence type="ECO:0000313" key="7">
    <source>
        <dbReference type="EMBL" id="OZG48978.1"/>
    </source>
</evidence>
<evidence type="ECO:0000256" key="2">
    <source>
        <dbReference type="ARBA" id="ARBA00022692"/>
    </source>
</evidence>
<protein>
    <submittedName>
        <fullName evidence="7">MFS transporter</fullName>
    </submittedName>
</protein>
<reference evidence="7 8" key="1">
    <citation type="journal article" date="2017" name="BMC Genomics">
        <title>Comparative genomic and phylogenomic analyses of the Bifidobacteriaceae family.</title>
        <authorList>
            <person name="Lugli G.A."/>
            <person name="Milani C."/>
            <person name="Turroni F."/>
            <person name="Duranti S."/>
            <person name="Mancabelli L."/>
            <person name="Mangifesta M."/>
            <person name="Ferrario C."/>
            <person name="Modesto M."/>
            <person name="Mattarelli P."/>
            <person name="Jiri K."/>
            <person name="van Sinderen D."/>
            <person name="Ventura M."/>
        </authorList>
    </citation>
    <scope>NUCLEOTIDE SEQUENCE [LARGE SCALE GENOMIC DNA]</scope>
    <source>
        <strain evidence="7 8">DSM 22924</strain>
    </source>
</reference>
<feature type="transmembrane region" description="Helical" evidence="5">
    <location>
        <begin position="241"/>
        <end position="261"/>
    </location>
</feature>
<keyword evidence="2 5" id="KW-0812">Transmembrane</keyword>
<dbReference type="GO" id="GO:0005886">
    <property type="term" value="C:plasma membrane"/>
    <property type="evidence" value="ECO:0007669"/>
    <property type="project" value="UniProtKB-SubCell"/>
</dbReference>
<gene>
    <name evidence="7" type="ORF">BOCO_1214</name>
</gene>
<organism evidence="7 8">
    <name type="scientific">Bombiscardovia coagulans</name>
    <dbReference type="NCBI Taxonomy" id="686666"/>
    <lineage>
        <taxon>Bacteria</taxon>
        <taxon>Bacillati</taxon>
        <taxon>Actinomycetota</taxon>
        <taxon>Actinomycetes</taxon>
        <taxon>Bifidobacteriales</taxon>
        <taxon>Bifidobacteriaceae</taxon>
        <taxon>Bombiscardovia</taxon>
    </lineage>
</organism>
<dbReference type="InterPro" id="IPR020846">
    <property type="entry name" value="MFS_dom"/>
</dbReference>
<feature type="transmembrane region" description="Helical" evidence="5">
    <location>
        <begin position="330"/>
        <end position="354"/>
    </location>
</feature>
<evidence type="ECO:0000256" key="4">
    <source>
        <dbReference type="ARBA" id="ARBA00023136"/>
    </source>
</evidence>
<keyword evidence="3 5" id="KW-1133">Transmembrane helix</keyword>
<dbReference type="GO" id="GO:0022857">
    <property type="term" value="F:transmembrane transporter activity"/>
    <property type="evidence" value="ECO:0007669"/>
    <property type="project" value="InterPro"/>
</dbReference>
<feature type="transmembrane region" description="Helical" evidence="5">
    <location>
        <begin position="32"/>
        <end position="52"/>
    </location>
</feature>
<keyword evidence="8" id="KW-1185">Reference proteome</keyword>
<feature type="transmembrane region" description="Helical" evidence="5">
    <location>
        <begin position="128"/>
        <end position="149"/>
    </location>
</feature>
<dbReference type="SUPFAM" id="SSF103473">
    <property type="entry name" value="MFS general substrate transporter"/>
    <property type="match status" value="1"/>
</dbReference>
<dbReference type="PANTHER" id="PTHR23530:SF1">
    <property type="entry name" value="PERMEASE, MAJOR FACILITATOR SUPERFAMILY-RELATED"/>
    <property type="match status" value="1"/>
</dbReference>
<evidence type="ECO:0000259" key="6">
    <source>
        <dbReference type="PROSITE" id="PS50850"/>
    </source>
</evidence>
<dbReference type="InterPro" id="IPR011701">
    <property type="entry name" value="MFS"/>
</dbReference>
<evidence type="ECO:0000256" key="3">
    <source>
        <dbReference type="ARBA" id="ARBA00022989"/>
    </source>
</evidence>
<dbReference type="Proteomes" id="UP000216004">
    <property type="component" value="Unassembled WGS sequence"/>
</dbReference>
<dbReference type="EMBL" id="MWWS01000007">
    <property type="protein sequence ID" value="OZG48978.1"/>
    <property type="molecule type" value="Genomic_DNA"/>
</dbReference>
<dbReference type="InterPro" id="IPR053160">
    <property type="entry name" value="MFS_DHA3_Transporter"/>
</dbReference>
<dbReference type="PANTHER" id="PTHR23530">
    <property type="entry name" value="TRANSPORT PROTEIN-RELATED"/>
    <property type="match status" value="1"/>
</dbReference>